<evidence type="ECO:0000313" key="1">
    <source>
        <dbReference type="EMBL" id="KAH3828900.1"/>
    </source>
</evidence>
<sequence>MRNLWKIVWGKKRLIAVFRSGSIYLERICCRELGYSCWGYLKRSGRRNLDFSSWRDLDRIWWWDQ</sequence>
<reference evidence="1" key="1">
    <citation type="journal article" date="2019" name="bioRxiv">
        <title>The Genome of the Zebra Mussel, Dreissena polymorpha: A Resource for Invasive Species Research.</title>
        <authorList>
            <person name="McCartney M.A."/>
            <person name="Auch B."/>
            <person name="Kono T."/>
            <person name="Mallez S."/>
            <person name="Zhang Y."/>
            <person name="Obille A."/>
            <person name="Becker A."/>
            <person name="Abrahante J.E."/>
            <person name="Garbe J."/>
            <person name="Badalamenti J.P."/>
            <person name="Herman A."/>
            <person name="Mangelson H."/>
            <person name="Liachko I."/>
            <person name="Sullivan S."/>
            <person name="Sone E.D."/>
            <person name="Koren S."/>
            <person name="Silverstein K.A.T."/>
            <person name="Beckman K.B."/>
            <person name="Gohl D.M."/>
        </authorList>
    </citation>
    <scope>NUCLEOTIDE SEQUENCE</scope>
    <source>
        <strain evidence="1">Duluth1</strain>
        <tissue evidence="1">Whole animal</tissue>
    </source>
</reference>
<organism evidence="1 2">
    <name type="scientific">Dreissena polymorpha</name>
    <name type="common">Zebra mussel</name>
    <name type="synonym">Mytilus polymorpha</name>
    <dbReference type="NCBI Taxonomy" id="45954"/>
    <lineage>
        <taxon>Eukaryota</taxon>
        <taxon>Metazoa</taxon>
        <taxon>Spiralia</taxon>
        <taxon>Lophotrochozoa</taxon>
        <taxon>Mollusca</taxon>
        <taxon>Bivalvia</taxon>
        <taxon>Autobranchia</taxon>
        <taxon>Heteroconchia</taxon>
        <taxon>Euheterodonta</taxon>
        <taxon>Imparidentia</taxon>
        <taxon>Neoheterodontei</taxon>
        <taxon>Myida</taxon>
        <taxon>Dreissenoidea</taxon>
        <taxon>Dreissenidae</taxon>
        <taxon>Dreissena</taxon>
    </lineage>
</organism>
<dbReference type="EMBL" id="JAIWYP010000005">
    <property type="protein sequence ID" value="KAH3828900.1"/>
    <property type="molecule type" value="Genomic_DNA"/>
</dbReference>
<reference evidence="1" key="2">
    <citation type="submission" date="2020-11" db="EMBL/GenBank/DDBJ databases">
        <authorList>
            <person name="McCartney M.A."/>
            <person name="Auch B."/>
            <person name="Kono T."/>
            <person name="Mallez S."/>
            <person name="Becker A."/>
            <person name="Gohl D.M."/>
            <person name="Silverstein K.A.T."/>
            <person name="Koren S."/>
            <person name="Bechman K.B."/>
            <person name="Herman A."/>
            <person name="Abrahante J.E."/>
            <person name="Garbe J."/>
        </authorList>
    </citation>
    <scope>NUCLEOTIDE SEQUENCE</scope>
    <source>
        <strain evidence="1">Duluth1</strain>
        <tissue evidence="1">Whole animal</tissue>
    </source>
</reference>
<protein>
    <submittedName>
        <fullName evidence="1">Uncharacterized protein</fullName>
    </submittedName>
</protein>
<comment type="caution">
    <text evidence="1">The sequence shown here is derived from an EMBL/GenBank/DDBJ whole genome shotgun (WGS) entry which is preliminary data.</text>
</comment>
<proteinExistence type="predicted"/>
<keyword evidence="2" id="KW-1185">Reference proteome</keyword>
<accession>A0A9D4H7F5</accession>
<dbReference type="Proteomes" id="UP000828390">
    <property type="component" value="Unassembled WGS sequence"/>
</dbReference>
<dbReference type="AlphaFoldDB" id="A0A9D4H7F5"/>
<gene>
    <name evidence="1" type="ORF">DPMN_130885</name>
</gene>
<evidence type="ECO:0000313" key="2">
    <source>
        <dbReference type="Proteomes" id="UP000828390"/>
    </source>
</evidence>
<name>A0A9D4H7F5_DREPO</name>